<accession>A0A9P4K3C5</accession>
<organism evidence="1 2">
    <name type="scientific">Lojkania enalia</name>
    <dbReference type="NCBI Taxonomy" id="147567"/>
    <lineage>
        <taxon>Eukaryota</taxon>
        <taxon>Fungi</taxon>
        <taxon>Dikarya</taxon>
        <taxon>Ascomycota</taxon>
        <taxon>Pezizomycotina</taxon>
        <taxon>Dothideomycetes</taxon>
        <taxon>Pleosporomycetidae</taxon>
        <taxon>Pleosporales</taxon>
        <taxon>Pleosporales incertae sedis</taxon>
        <taxon>Lojkania</taxon>
    </lineage>
</organism>
<gene>
    <name evidence="1" type="ORF">CC78DRAFT_619026</name>
</gene>
<proteinExistence type="predicted"/>
<evidence type="ECO:0000313" key="2">
    <source>
        <dbReference type="Proteomes" id="UP000800093"/>
    </source>
</evidence>
<protein>
    <submittedName>
        <fullName evidence="1">Uncharacterized protein</fullName>
    </submittedName>
</protein>
<dbReference type="OrthoDB" id="425354at2759"/>
<dbReference type="EMBL" id="ML986649">
    <property type="protein sequence ID" value="KAF2261832.1"/>
    <property type="molecule type" value="Genomic_DNA"/>
</dbReference>
<keyword evidence="2" id="KW-1185">Reference proteome</keyword>
<evidence type="ECO:0000313" key="1">
    <source>
        <dbReference type="EMBL" id="KAF2261832.1"/>
    </source>
</evidence>
<dbReference type="Proteomes" id="UP000800093">
    <property type="component" value="Unassembled WGS sequence"/>
</dbReference>
<dbReference type="AlphaFoldDB" id="A0A9P4K3C5"/>
<dbReference type="PANTHER" id="PTHR38115">
    <property type="entry name" value="LIPOCALIN-LIKE DOMAIN-CONTAINING PROTEIN"/>
    <property type="match status" value="1"/>
</dbReference>
<reference evidence="2" key="1">
    <citation type="journal article" date="2020" name="Stud. Mycol.">
        <title>101 Dothideomycetes genomes: A test case for predicting lifestyles and emergence of pathogens.</title>
        <authorList>
            <person name="Haridas S."/>
            <person name="Albert R."/>
            <person name="Binder M."/>
            <person name="Bloem J."/>
            <person name="LaButti K."/>
            <person name="Salamov A."/>
            <person name="Andreopoulos B."/>
            <person name="Baker S."/>
            <person name="Barry K."/>
            <person name="Bills G."/>
            <person name="Bluhm B."/>
            <person name="Cannon C."/>
            <person name="Castanera R."/>
            <person name="Culley D."/>
            <person name="Daum C."/>
            <person name="Ezra D."/>
            <person name="Gonzalez J."/>
            <person name="Henrissat B."/>
            <person name="Kuo A."/>
            <person name="Liang C."/>
            <person name="Lipzen A."/>
            <person name="Lutzoni F."/>
            <person name="Magnuson J."/>
            <person name="Mondo S."/>
            <person name="Nolan M."/>
            <person name="Ohm R."/>
            <person name="Pangilinan J."/>
            <person name="Park H.-J."/>
            <person name="Ramirez L."/>
            <person name="Alfaro M."/>
            <person name="Sun H."/>
            <person name="Tritt A."/>
            <person name="Yoshinaga Y."/>
            <person name="Zwiers L.-H."/>
            <person name="Turgeon B."/>
            <person name="Goodwin S."/>
            <person name="Spatafora J."/>
            <person name="Crous P."/>
            <person name="Grigoriev I."/>
        </authorList>
    </citation>
    <scope>NUCLEOTIDE SEQUENCE [LARGE SCALE GENOMIC DNA]</scope>
    <source>
        <strain evidence="2">CBS 304.66</strain>
    </source>
</reference>
<dbReference type="InterPro" id="IPR053037">
    <property type="entry name" value="Pericyclase_pydY-like"/>
</dbReference>
<comment type="caution">
    <text evidence="1">The sequence shown here is derived from an EMBL/GenBank/DDBJ whole genome shotgun (WGS) entry which is preliminary data.</text>
</comment>
<sequence length="319" mass="35453">MAAPADKTIKSLDGKWVINKSISDSPDSVLALQGISWLTRKAINLATVTLHIKSYQAPPDGSPSDPPVTHFDISQTLTGGLSGTTEKRNLDWKWRPHSDWLFGDLRGRSRWTTFDELKKENAGKGSLEEDAVFLCEGWMEGAEVVESFVESEKGWTGWQVWGFVEVGGERRHARRFVVRKGESVERIRLVYDWAGKLDEAQCYCYRFVKRGDVSFGDDSVKESPNVEIASAPVVCAIERTPALLKKLSPEIKESVVEKLKKYHRVASIANEPQVIPALIGLNLTSSNTIASTSQPAFVQATKGLISKRAPKELHTNETN</sequence>
<dbReference type="PANTHER" id="PTHR38115:SF1">
    <property type="entry name" value="LIPOCALIN-LIKE DOMAIN-CONTAINING PROTEIN"/>
    <property type="match status" value="1"/>
</dbReference>
<name>A0A9P4K3C5_9PLEO</name>